<dbReference type="EMBL" id="CAEZZQ010000061">
    <property type="protein sequence ID" value="CAB4778354.1"/>
    <property type="molecule type" value="Genomic_DNA"/>
</dbReference>
<organism evidence="4">
    <name type="scientific">freshwater metagenome</name>
    <dbReference type="NCBI Taxonomy" id="449393"/>
    <lineage>
        <taxon>unclassified sequences</taxon>
        <taxon>metagenomes</taxon>
        <taxon>ecological metagenomes</taxon>
    </lineage>
</organism>
<sequence length="237" mass="26058">MERRDFLKVMGVSLATAASGALPQTFLDVAHASSVNAITRLPESDTARFAWTVDDGCSPDAVKAYINFVADNYLRLTFFVYAGVSPWQTHRKLLKPLVESGQIQLANHTMRHPLLTKLTTKQVQKELMDCHNFMERNFGINAKPYYRPPYGGINAAVIDAAADIGYTKPMLWSGTLGDSGNIGSAKFMTLANRGMRDRGIVLGHANNMVAPKHFDRLLEIVNSRGLSTVTLTDAIGE</sequence>
<keyword evidence="1" id="KW-0479">Metal-binding</keyword>
<protein>
    <submittedName>
        <fullName evidence="4">Unannotated protein</fullName>
    </submittedName>
</protein>
<dbReference type="Gene3D" id="3.20.20.370">
    <property type="entry name" value="Glycoside hydrolase/deacetylase"/>
    <property type="match status" value="1"/>
</dbReference>
<dbReference type="GO" id="GO:0046872">
    <property type="term" value="F:metal ion binding"/>
    <property type="evidence" value="ECO:0007669"/>
    <property type="project" value="UniProtKB-KW"/>
</dbReference>
<proteinExistence type="predicted"/>
<dbReference type="PANTHER" id="PTHR10587:SF133">
    <property type="entry name" value="CHITIN DEACETYLASE 1-RELATED"/>
    <property type="match status" value="1"/>
</dbReference>
<dbReference type="CDD" id="cd10917">
    <property type="entry name" value="CE4_NodB_like_6s_7s"/>
    <property type="match status" value="1"/>
</dbReference>
<gene>
    <name evidence="4" type="ORF">UFOPK2894_01023</name>
</gene>
<dbReference type="PROSITE" id="PS51318">
    <property type="entry name" value="TAT"/>
    <property type="match status" value="1"/>
</dbReference>
<dbReference type="GO" id="GO:0016810">
    <property type="term" value="F:hydrolase activity, acting on carbon-nitrogen (but not peptide) bonds"/>
    <property type="evidence" value="ECO:0007669"/>
    <property type="project" value="InterPro"/>
</dbReference>
<dbReference type="PANTHER" id="PTHR10587">
    <property type="entry name" value="GLYCOSYL TRANSFERASE-RELATED"/>
    <property type="match status" value="1"/>
</dbReference>
<dbReference type="PROSITE" id="PS51677">
    <property type="entry name" value="NODB"/>
    <property type="match status" value="1"/>
</dbReference>
<feature type="domain" description="NodB homology" evidence="3">
    <location>
        <begin position="47"/>
        <end position="237"/>
    </location>
</feature>
<dbReference type="InterPro" id="IPR011330">
    <property type="entry name" value="Glyco_hydro/deAcase_b/a-brl"/>
</dbReference>
<evidence type="ECO:0000259" key="3">
    <source>
        <dbReference type="PROSITE" id="PS51677"/>
    </source>
</evidence>
<evidence type="ECO:0000256" key="2">
    <source>
        <dbReference type="ARBA" id="ARBA00022801"/>
    </source>
</evidence>
<accession>A0A6J6W491</accession>
<dbReference type="InterPro" id="IPR002509">
    <property type="entry name" value="NODB_dom"/>
</dbReference>
<dbReference type="SUPFAM" id="SSF88713">
    <property type="entry name" value="Glycoside hydrolase/deacetylase"/>
    <property type="match status" value="1"/>
</dbReference>
<dbReference type="InterPro" id="IPR050248">
    <property type="entry name" value="Polysacc_deacetylase_ArnD"/>
</dbReference>
<keyword evidence="2" id="KW-0378">Hydrolase</keyword>
<evidence type="ECO:0000256" key="1">
    <source>
        <dbReference type="ARBA" id="ARBA00022723"/>
    </source>
</evidence>
<dbReference type="GO" id="GO:0016020">
    <property type="term" value="C:membrane"/>
    <property type="evidence" value="ECO:0007669"/>
    <property type="project" value="TreeGrafter"/>
</dbReference>
<dbReference type="Pfam" id="PF01522">
    <property type="entry name" value="Polysacc_deac_1"/>
    <property type="match status" value="1"/>
</dbReference>
<name>A0A6J6W491_9ZZZZ</name>
<dbReference type="GO" id="GO:0005975">
    <property type="term" value="P:carbohydrate metabolic process"/>
    <property type="evidence" value="ECO:0007669"/>
    <property type="project" value="InterPro"/>
</dbReference>
<dbReference type="InterPro" id="IPR006311">
    <property type="entry name" value="TAT_signal"/>
</dbReference>
<evidence type="ECO:0000313" key="4">
    <source>
        <dbReference type="EMBL" id="CAB4778354.1"/>
    </source>
</evidence>
<reference evidence="4" key="1">
    <citation type="submission" date="2020-05" db="EMBL/GenBank/DDBJ databases">
        <authorList>
            <person name="Chiriac C."/>
            <person name="Salcher M."/>
            <person name="Ghai R."/>
            <person name="Kavagutti S V."/>
        </authorList>
    </citation>
    <scope>NUCLEOTIDE SEQUENCE</scope>
</reference>
<dbReference type="AlphaFoldDB" id="A0A6J6W491"/>